<keyword evidence="2" id="KW-1185">Reference proteome</keyword>
<dbReference type="Proteomes" id="UP000828390">
    <property type="component" value="Unassembled WGS sequence"/>
</dbReference>
<sequence>MFCQNRVLGVTLGIGDVTGSCFKERGSNGLVRQASDIISDVIIGVKVVQREELLERINRY</sequence>
<proteinExistence type="predicted"/>
<dbReference type="AlphaFoldDB" id="A0A9D3YU22"/>
<organism evidence="1 2">
    <name type="scientific">Dreissena polymorpha</name>
    <name type="common">Zebra mussel</name>
    <name type="synonym">Mytilus polymorpha</name>
    <dbReference type="NCBI Taxonomy" id="45954"/>
    <lineage>
        <taxon>Eukaryota</taxon>
        <taxon>Metazoa</taxon>
        <taxon>Spiralia</taxon>
        <taxon>Lophotrochozoa</taxon>
        <taxon>Mollusca</taxon>
        <taxon>Bivalvia</taxon>
        <taxon>Autobranchia</taxon>
        <taxon>Heteroconchia</taxon>
        <taxon>Euheterodonta</taxon>
        <taxon>Imparidentia</taxon>
        <taxon>Neoheterodontei</taxon>
        <taxon>Myida</taxon>
        <taxon>Dreissenoidea</taxon>
        <taxon>Dreissenidae</taxon>
        <taxon>Dreissena</taxon>
    </lineage>
</organism>
<protein>
    <submittedName>
        <fullName evidence="1">Uncharacterized protein</fullName>
    </submittedName>
</protein>
<reference evidence="1" key="2">
    <citation type="submission" date="2020-11" db="EMBL/GenBank/DDBJ databases">
        <authorList>
            <person name="McCartney M.A."/>
            <person name="Auch B."/>
            <person name="Kono T."/>
            <person name="Mallez S."/>
            <person name="Becker A."/>
            <person name="Gohl D.M."/>
            <person name="Silverstein K.A.T."/>
            <person name="Koren S."/>
            <person name="Bechman K.B."/>
            <person name="Herman A."/>
            <person name="Abrahante J.E."/>
            <person name="Garbe J."/>
        </authorList>
    </citation>
    <scope>NUCLEOTIDE SEQUENCE</scope>
    <source>
        <strain evidence="1">Duluth1</strain>
        <tissue evidence="1">Whole animal</tissue>
    </source>
</reference>
<evidence type="ECO:0000313" key="2">
    <source>
        <dbReference type="Proteomes" id="UP000828390"/>
    </source>
</evidence>
<gene>
    <name evidence="1" type="ORF">DPMN_080548</name>
</gene>
<reference evidence="1" key="1">
    <citation type="journal article" date="2019" name="bioRxiv">
        <title>The Genome of the Zebra Mussel, Dreissena polymorpha: A Resource for Invasive Species Research.</title>
        <authorList>
            <person name="McCartney M.A."/>
            <person name="Auch B."/>
            <person name="Kono T."/>
            <person name="Mallez S."/>
            <person name="Zhang Y."/>
            <person name="Obille A."/>
            <person name="Becker A."/>
            <person name="Abrahante J.E."/>
            <person name="Garbe J."/>
            <person name="Badalamenti J.P."/>
            <person name="Herman A."/>
            <person name="Mangelson H."/>
            <person name="Liachko I."/>
            <person name="Sullivan S."/>
            <person name="Sone E.D."/>
            <person name="Koren S."/>
            <person name="Silverstein K.A.T."/>
            <person name="Beckman K.B."/>
            <person name="Gohl D.M."/>
        </authorList>
    </citation>
    <scope>NUCLEOTIDE SEQUENCE</scope>
    <source>
        <strain evidence="1">Duluth1</strain>
        <tissue evidence="1">Whole animal</tissue>
    </source>
</reference>
<evidence type="ECO:0000313" key="1">
    <source>
        <dbReference type="EMBL" id="KAH3705473.1"/>
    </source>
</evidence>
<accession>A0A9D3YU22</accession>
<dbReference type="EMBL" id="JAIWYP010000015">
    <property type="protein sequence ID" value="KAH3705473.1"/>
    <property type="molecule type" value="Genomic_DNA"/>
</dbReference>
<comment type="caution">
    <text evidence="1">The sequence shown here is derived from an EMBL/GenBank/DDBJ whole genome shotgun (WGS) entry which is preliminary data.</text>
</comment>
<name>A0A9D3YU22_DREPO</name>